<evidence type="ECO:0000313" key="3">
    <source>
        <dbReference type="EMBL" id="CAB4298997.1"/>
    </source>
</evidence>
<evidence type="ECO:0000313" key="2">
    <source>
        <dbReference type="EMBL" id="CAB4268623.1"/>
    </source>
</evidence>
<dbReference type="EMBL" id="CAEKKB010000002">
    <property type="protein sequence ID" value="CAB4298997.1"/>
    <property type="molecule type" value="Genomic_DNA"/>
</dbReference>
<reference evidence="3 4" key="2">
    <citation type="submission" date="2020-05" db="EMBL/GenBank/DDBJ databases">
        <authorList>
            <person name="Campoy J."/>
            <person name="Schneeberger K."/>
            <person name="Spophaly S."/>
        </authorList>
    </citation>
    <scope>NUCLEOTIDE SEQUENCE [LARGE SCALE GENOMIC DNA]</scope>
    <source>
        <strain evidence="3">PruArmRojPasFocal</strain>
    </source>
</reference>
<feature type="region of interest" description="Disordered" evidence="1">
    <location>
        <begin position="93"/>
        <end position="129"/>
    </location>
</feature>
<protein>
    <submittedName>
        <fullName evidence="3">Uncharacterized protein</fullName>
    </submittedName>
</protein>
<accession>A0A6J5WGL1</accession>
<dbReference type="OrthoDB" id="30417at2759"/>
<keyword evidence="5" id="KW-1185">Reference proteome</keyword>
<gene>
    <name evidence="2" type="ORF">CURHAP_LOCUS12533</name>
    <name evidence="3" type="ORF">ORAREDHAP_LOCUS12153</name>
</gene>
<dbReference type="Proteomes" id="UP000507245">
    <property type="component" value="Unassembled WGS sequence"/>
</dbReference>
<evidence type="ECO:0000313" key="5">
    <source>
        <dbReference type="Proteomes" id="UP000507245"/>
    </source>
</evidence>
<proteinExistence type="predicted"/>
<name>A0A6J5WGL1_PRUAR</name>
<sequence length="129" mass="14218">MQNPEHIPPPQPTPSLRRTQKLIAPPPLDNLFAVDILSACNLVNYFGKMVLGASGVGQITVYQEEGREIHRLMCKIEKKERRGVIGFKVLRGGGGDKFKQHEEEEKTGAATSSVADTDHHCYHAGRSPS</sequence>
<dbReference type="EMBL" id="CAEKDK010000002">
    <property type="protein sequence ID" value="CAB4268623.1"/>
    <property type="molecule type" value="Genomic_DNA"/>
</dbReference>
<dbReference type="AlphaFoldDB" id="A0A6J5WGL1"/>
<reference evidence="5" key="1">
    <citation type="journal article" date="2020" name="Genome Biol.">
        <title>Gamete binning: chromosome-level and haplotype-resolved genome assembly enabled by high-throughput single-cell sequencing of gamete genomes.</title>
        <authorList>
            <person name="Campoy J.A."/>
            <person name="Sun H."/>
            <person name="Goel M."/>
            <person name="Jiao W.-B."/>
            <person name="Folz-Donahue K."/>
            <person name="Wang N."/>
            <person name="Rubio M."/>
            <person name="Liu C."/>
            <person name="Kukat C."/>
            <person name="Ruiz D."/>
            <person name="Huettel B."/>
            <person name="Schneeberger K."/>
        </authorList>
    </citation>
    <scope>NUCLEOTIDE SEQUENCE [LARGE SCALE GENOMIC DNA]</scope>
    <source>
        <strain evidence="5">cv. Rojo Pasion</strain>
    </source>
</reference>
<evidence type="ECO:0000313" key="4">
    <source>
        <dbReference type="Proteomes" id="UP000507222"/>
    </source>
</evidence>
<organism evidence="3 5">
    <name type="scientific">Prunus armeniaca</name>
    <name type="common">Apricot</name>
    <name type="synonym">Armeniaca vulgaris</name>
    <dbReference type="NCBI Taxonomy" id="36596"/>
    <lineage>
        <taxon>Eukaryota</taxon>
        <taxon>Viridiplantae</taxon>
        <taxon>Streptophyta</taxon>
        <taxon>Embryophyta</taxon>
        <taxon>Tracheophyta</taxon>
        <taxon>Spermatophyta</taxon>
        <taxon>Magnoliopsida</taxon>
        <taxon>eudicotyledons</taxon>
        <taxon>Gunneridae</taxon>
        <taxon>Pentapetalae</taxon>
        <taxon>rosids</taxon>
        <taxon>fabids</taxon>
        <taxon>Rosales</taxon>
        <taxon>Rosaceae</taxon>
        <taxon>Amygdaloideae</taxon>
        <taxon>Amygdaleae</taxon>
        <taxon>Prunus</taxon>
    </lineage>
</organism>
<feature type="compositionally biased region" description="Basic and acidic residues" evidence="1">
    <location>
        <begin position="94"/>
        <end position="107"/>
    </location>
</feature>
<evidence type="ECO:0000256" key="1">
    <source>
        <dbReference type="SAM" id="MobiDB-lite"/>
    </source>
</evidence>
<dbReference type="Proteomes" id="UP000507222">
    <property type="component" value="Unassembled WGS sequence"/>
</dbReference>